<protein>
    <submittedName>
        <fullName evidence="1">Uncharacterized protein</fullName>
    </submittedName>
</protein>
<dbReference type="AlphaFoldDB" id="A0A1N6XKU1"/>
<gene>
    <name evidence="1" type="ORF">SAMN05421647_11483</name>
</gene>
<organism evidence="1 2">
    <name type="scientific">Marinobacterium stanieri</name>
    <dbReference type="NCBI Taxonomy" id="49186"/>
    <lineage>
        <taxon>Bacteria</taxon>
        <taxon>Pseudomonadati</taxon>
        <taxon>Pseudomonadota</taxon>
        <taxon>Gammaproteobacteria</taxon>
        <taxon>Oceanospirillales</taxon>
        <taxon>Oceanospirillaceae</taxon>
        <taxon>Marinobacterium</taxon>
    </lineage>
</organism>
<dbReference type="EMBL" id="FTMN01000014">
    <property type="protein sequence ID" value="SIR02988.1"/>
    <property type="molecule type" value="Genomic_DNA"/>
</dbReference>
<name>A0A1N6XKU1_9GAMM</name>
<dbReference type="Proteomes" id="UP000186895">
    <property type="component" value="Unassembled WGS sequence"/>
</dbReference>
<evidence type="ECO:0000313" key="1">
    <source>
        <dbReference type="EMBL" id="SIR02988.1"/>
    </source>
</evidence>
<accession>A0A1N6XKU1</accession>
<dbReference type="STRING" id="49186.SAMN05421647_11483"/>
<keyword evidence="2" id="KW-1185">Reference proteome</keyword>
<reference evidence="1 2" key="1">
    <citation type="submission" date="2017-01" db="EMBL/GenBank/DDBJ databases">
        <authorList>
            <person name="Mah S.A."/>
            <person name="Swanson W.J."/>
            <person name="Moy G.W."/>
            <person name="Vacquier V.D."/>
        </authorList>
    </citation>
    <scope>NUCLEOTIDE SEQUENCE [LARGE SCALE GENOMIC DNA]</scope>
    <source>
        <strain evidence="1 2">DSM 7027</strain>
    </source>
</reference>
<evidence type="ECO:0000313" key="2">
    <source>
        <dbReference type="Proteomes" id="UP000186895"/>
    </source>
</evidence>
<proteinExistence type="predicted"/>
<sequence>MFYRLVNDEKALGLVLGKNKSESPQARPQLKKRVHNTTRRCWCFGLIAC</sequence>